<dbReference type="NCBIfam" id="TIGR00773">
    <property type="entry name" value="NhaA"/>
    <property type="match status" value="1"/>
</dbReference>
<keyword evidence="2 6" id="KW-1003">Cell membrane</keyword>
<keyword evidence="6" id="KW-0813">Transport</keyword>
<feature type="transmembrane region" description="Helical" evidence="6">
    <location>
        <begin position="238"/>
        <end position="255"/>
    </location>
</feature>
<reference evidence="7 8" key="1">
    <citation type="journal article" date="2015" name="Int. J. Syst. Evol. Microbiol.">
        <title>Carboxylicivirga linearis sp. nov., isolated from a sea cucumber culture pond.</title>
        <authorList>
            <person name="Wang F.Q."/>
            <person name="Zhou Y.X."/>
            <person name="Lin X.Z."/>
            <person name="Chen G.J."/>
            <person name="Du Z.J."/>
        </authorList>
    </citation>
    <scope>NUCLEOTIDE SEQUENCE [LARGE SCALE GENOMIC DNA]</scope>
    <source>
        <strain evidence="7 8">FB218</strain>
    </source>
</reference>
<dbReference type="RefSeq" id="WP_212214351.1">
    <property type="nucleotide sequence ID" value="NZ_JAGUCO010000002.1"/>
</dbReference>
<feature type="transmembrane region" description="Helical" evidence="6">
    <location>
        <begin position="316"/>
        <end position="338"/>
    </location>
</feature>
<protein>
    <recommendedName>
        <fullName evidence="6">Na(+)/H(+) antiporter NhaA</fullName>
    </recommendedName>
    <alternativeName>
        <fullName evidence="6">Sodium/proton antiporter NhaA</fullName>
    </alternativeName>
</protein>
<evidence type="ECO:0000256" key="6">
    <source>
        <dbReference type="HAMAP-Rule" id="MF_01844"/>
    </source>
</evidence>
<feature type="transmembrane region" description="Helical" evidence="6">
    <location>
        <begin position="160"/>
        <end position="184"/>
    </location>
</feature>
<evidence type="ECO:0000313" key="7">
    <source>
        <dbReference type="EMBL" id="MBS2097661.1"/>
    </source>
</evidence>
<keyword evidence="6" id="KW-0739">Sodium transport</keyword>
<evidence type="ECO:0000256" key="3">
    <source>
        <dbReference type="ARBA" id="ARBA00022692"/>
    </source>
</evidence>
<sequence>MSTKQKSNQRRLGDPFQQFISFLSSGSVMLMVATFVAILWANIDHHSYEHFWHSLFEVESELFDVKLGLQHWVNDGLMAIFFFVVGLEIKREFLAGELSSFKQASLPIFAAIGGMVIPIVLYFSFGFDGHAAEGWGIPMATDIAFSLGVLAMLGKRVPLALKVFLTALAIVDDLGAVLVIAVFYGGDLNWTYLLIAGILLAVLVIANLKNIQDLKLYTFLGFIIWYFFLMSGVDGPGSGIHCTIAGVLIAFTIPARPKVKVDDFIDRIKNGVHRFSNTDRSNNYRVLTDEQLYAINDVEYSVSKVQSPLQRLEHQFHGFIGLFVLPVFALSNAGVSLYTHEGGEEIFTSLSLAIAFSLVFGKAIGITFFSWLAVKLGFAVKPKRSSWMSFLGLALLGGIGFTMSIFIASLGFEEHPHLLNQAKIGIFVGSIIAGFAGYLILKYSLKKDEDRAMAK</sequence>
<feature type="transmembrane region" description="Helical" evidence="6">
    <location>
        <begin position="190"/>
        <end position="207"/>
    </location>
</feature>
<feature type="transmembrane region" description="Helical" evidence="6">
    <location>
        <begin position="350"/>
        <end position="374"/>
    </location>
</feature>
<accession>A0ABS5JTH2</accession>
<comment type="function">
    <text evidence="6">Na(+)/H(+) antiporter that extrudes sodium in exchange for external protons.</text>
</comment>
<keyword evidence="4 6" id="KW-1133">Transmembrane helix</keyword>
<feature type="transmembrane region" description="Helical" evidence="6">
    <location>
        <begin position="214"/>
        <end position="232"/>
    </location>
</feature>
<comment type="caution">
    <text evidence="7">The sequence shown here is derived from an EMBL/GenBank/DDBJ whole genome shotgun (WGS) entry which is preliminary data.</text>
</comment>
<feature type="transmembrane region" description="Helical" evidence="6">
    <location>
        <begin position="135"/>
        <end position="153"/>
    </location>
</feature>
<dbReference type="Proteomes" id="UP000708576">
    <property type="component" value="Unassembled WGS sequence"/>
</dbReference>
<evidence type="ECO:0000313" key="8">
    <source>
        <dbReference type="Proteomes" id="UP000708576"/>
    </source>
</evidence>
<dbReference type="PANTHER" id="PTHR30341">
    <property type="entry name" value="SODIUM ION/PROTON ANTIPORTER NHAA-RELATED"/>
    <property type="match status" value="1"/>
</dbReference>
<comment type="similarity">
    <text evidence="6">Belongs to the NhaA Na(+)/H(+) (TC 2.A.33) antiporter family.</text>
</comment>
<dbReference type="InterPro" id="IPR023171">
    <property type="entry name" value="Na/H_antiporter_dom_sf"/>
</dbReference>
<feature type="transmembrane region" description="Helical" evidence="6">
    <location>
        <begin position="424"/>
        <end position="445"/>
    </location>
</feature>
<comment type="subcellular location">
    <subcellularLocation>
        <location evidence="1">Cell inner membrane</location>
        <topology evidence="1">Multi-pass membrane protein</topology>
    </subcellularLocation>
    <subcellularLocation>
        <location evidence="6">Cell membrane</location>
        <topology evidence="6">Multi-pass membrane protein</topology>
    </subcellularLocation>
</comment>
<keyword evidence="6" id="KW-0915">Sodium</keyword>
<gene>
    <name evidence="6 7" type="primary">nhaA</name>
    <name evidence="7" type="ORF">KEM10_05175</name>
</gene>
<name>A0ABS5JTH2_9BACT</name>
<keyword evidence="6" id="KW-0406">Ion transport</keyword>
<proteinExistence type="inferred from homology"/>
<dbReference type="InterPro" id="IPR004670">
    <property type="entry name" value="NhaA"/>
</dbReference>
<comment type="catalytic activity">
    <reaction evidence="6">
        <text>Na(+)(in) + 2 H(+)(out) = Na(+)(out) + 2 H(+)(in)</text>
        <dbReference type="Rhea" id="RHEA:29251"/>
        <dbReference type="ChEBI" id="CHEBI:15378"/>
        <dbReference type="ChEBI" id="CHEBI:29101"/>
    </reaction>
</comment>
<feature type="transmembrane region" description="Helical" evidence="6">
    <location>
        <begin position="72"/>
        <end position="89"/>
    </location>
</feature>
<feature type="transmembrane region" description="Helical" evidence="6">
    <location>
        <begin position="386"/>
        <end position="412"/>
    </location>
</feature>
<feature type="transmembrane region" description="Helical" evidence="6">
    <location>
        <begin position="20"/>
        <end position="43"/>
    </location>
</feature>
<organism evidence="7 8">
    <name type="scientific">Carboxylicivirga linearis</name>
    <dbReference type="NCBI Taxonomy" id="1628157"/>
    <lineage>
        <taxon>Bacteria</taxon>
        <taxon>Pseudomonadati</taxon>
        <taxon>Bacteroidota</taxon>
        <taxon>Bacteroidia</taxon>
        <taxon>Marinilabiliales</taxon>
        <taxon>Marinilabiliaceae</taxon>
        <taxon>Carboxylicivirga</taxon>
    </lineage>
</organism>
<evidence type="ECO:0000256" key="5">
    <source>
        <dbReference type="ARBA" id="ARBA00023136"/>
    </source>
</evidence>
<dbReference type="HAMAP" id="MF_01844">
    <property type="entry name" value="NhaA"/>
    <property type="match status" value="1"/>
</dbReference>
<evidence type="ECO:0000256" key="1">
    <source>
        <dbReference type="ARBA" id="ARBA00004429"/>
    </source>
</evidence>
<dbReference type="PANTHER" id="PTHR30341:SF0">
    <property type="entry name" value="NA(+)_H(+) ANTIPORTER NHAA"/>
    <property type="match status" value="1"/>
</dbReference>
<keyword evidence="3 6" id="KW-0812">Transmembrane</keyword>
<dbReference type="Gene3D" id="1.20.1530.10">
    <property type="entry name" value="Na+/H+ antiporter like domain"/>
    <property type="match status" value="1"/>
</dbReference>
<keyword evidence="8" id="KW-1185">Reference proteome</keyword>
<feature type="transmembrane region" description="Helical" evidence="6">
    <location>
        <begin position="101"/>
        <end position="123"/>
    </location>
</feature>
<evidence type="ECO:0000256" key="4">
    <source>
        <dbReference type="ARBA" id="ARBA00022989"/>
    </source>
</evidence>
<dbReference type="EMBL" id="JAGUCO010000002">
    <property type="protein sequence ID" value="MBS2097661.1"/>
    <property type="molecule type" value="Genomic_DNA"/>
</dbReference>
<evidence type="ECO:0000256" key="2">
    <source>
        <dbReference type="ARBA" id="ARBA00022475"/>
    </source>
</evidence>
<keyword evidence="5 6" id="KW-0472">Membrane</keyword>
<keyword evidence="6" id="KW-0050">Antiport</keyword>
<dbReference type="Pfam" id="PF06965">
    <property type="entry name" value="Na_H_antiport_1"/>
    <property type="match status" value="1"/>
</dbReference>